<dbReference type="Proteomes" id="UP000477070">
    <property type="component" value="Unassembled WGS sequence"/>
</dbReference>
<evidence type="ECO:0000256" key="4">
    <source>
        <dbReference type="ARBA" id="ARBA00022691"/>
    </source>
</evidence>
<dbReference type="AlphaFoldDB" id="A0A347VT41"/>
<proteinExistence type="predicted"/>
<feature type="domain" description="Methyltransferase small" evidence="6">
    <location>
        <begin position="151"/>
        <end position="241"/>
    </location>
</feature>
<gene>
    <name evidence="9" type="primary">prmC</name>
    <name evidence="8" type="ORF">DCO61_05250</name>
    <name evidence="9" type="ORF">LS64_011350</name>
</gene>
<dbReference type="Pfam" id="PF05175">
    <property type="entry name" value="MTS"/>
    <property type="match status" value="1"/>
</dbReference>
<keyword evidence="2 9" id="KW-0489">Methyltransferase</keyword>
<dbReference type="EMBL" id="QBIU01000001">
    <property type="protein sequence ID" value="MWV69428.1"/>
    <property type="molecule type" value="Genomic_DNA"/>
</dbReference>
<reference evidence="8 11" key="4">
    <citation type="submission" date="2019-12" db="EMBL/GenBank/DDBJ databases">
        <title>Multi-Generational Helicobacter saguini Isolates.</title>
        <authorList>
            <person name="Mannion A."/>
            <person name="Shen Z."/>
            <person name="Fox J.G."/>
        </authorList>
    </citation>
    <scope>NUCLEOTIDE SEQUENCE [LARGE SCALE GENOMIC DNA]</scope>
    <source>
        <strain evidence="8">16-048</strain>
        <strain evidence="11">16-048 (F4)</strain>
    </source>
</reference>
<keyword evidence="10" id="KW-1185">Reference proteome</keyword>
<evidence type="ECO:0000313" key="9">
    <source>
        <dbReference type="EMBL" id="TLD91748.1"/>
    </source>
</evidence>
<protein>
    <recommendedName>
        <fullName evidence="1">peptide chain release factor N(5)-glutamine methyltransferase</fullName>
        <ecNumber evidence="1">2.1.1.297</ecNumber>
    </recommendedName>
</protein>
<reference evidence="9 10" key="2">
    <citation type="journal article" date="2016" name="Infect. Immun.">
        <title>Helicobacter saguini, a Novel Helicobacter Isolated from Cotton-Top Tamarins with Ulcerative Colitis, Has Proinflammatory Properties and Induces Typhlocolitis and Dysplasia in Gnotobiotic IL-10-/- Mice.</title>
        <authorList>
            <person name="Shen Z."/>
            <person name="Mannion A."/>
            <person name="Whary M.T."/>
            <person name="Muthupalani S."/>
            <person name="Sheh A."/>
            <person name="Feng Y."/>
            <person name="Gong G."/>
            <person name="Vandamme P."/>
            <person name="Holcombe H.R."/>
            <person name="Paster B.J."/>
            <person name="Fox J.G."/>
        </authorList>
    </citation>
    <scope>NUCLEOTIDE SEQUENCE [LARGE SCALE GENOMIC DNA]</scope>
    <source>
        <strain evidence="9 10">MIT 97-6194</strain>
    </source>
</reference>
<sequence>MIEIDLLLRIAVAFLKDMDLEEFKKLVFETTYLTSDINNFSNDKIPKDVKSSQNLYESSFEIHAPRQEAEILLAFVLNTTRVDLHTNSKREVNDFNKQRYFKLLALRKSGVPLEYLTNIASFYSLEFYVDKNVLIPRVESEILVDKALELIKEQGISEFVEIGVGSGALSLAILANNPTLNCIATDISSEAINIAKYNAERLNLLNRIEFIESNLLDSKLLLDSIKKRGITLVISNPPYIANDYPLNKEVLCEPHIALFGGVKGDEILQNLILQCEQNRIKHLICEMGYDQKDSLQTFLLTHNYNPRFYKDYAKHDRGFVASLIES</sequence>
<dbReference type="InterPro" id="IPR050320">
    <property type="entry name" value="N5-glutamine_MTase"/>
</dbReference>
<dbReference type="Gene3D" id="3.40.50.150">
    <property type="entry name" value="Vaccinia Virus protein VP39"/>
    <property type="match status" value="1"/>
</dbReference>
<evidence type="ECO:0000259" key="6">
    <source>
        <dbReference type="Pfam" id="PF05175"/>
    </source>
</evidence>
<dbReference type="InterPro" id="IPR007848">
    <property type="entry name" value="Small_mtfrase_dom"/>
</dbReference>
<evidence type="ECO:0000256" key="1">
    <source>
        <dbReference type="ARBA" id="ARBA00012771"/>
    </source>
</evidence>
<comment type="catalytic activity">
    <reaction evidence="5">
        <text>L-glutaminyl-[peptide chain release factor] + S-adenosyl-L-methionine = N(5)-methyl-L-glutaminyl-[peptide chain release factor] + S-adenosyl-L-homocysteine + H(+)</text>
        <dbReference type="Rhea" id="RHEA:42896"/>
        <dbReference type="Rhea" id="RHEA-COMP:10271"/>
        <dbReference type="Rhea" id="RHEA-COMP:10272"/>
        <dbReference type="ChEBI" id="CHEBI:15378"/>
        <dbReference type="ChEBI" id="CHEBI:30011"/>
        <dbReference type="ChEBI" id="CHEBI:57856"/>
        <dbReference type="ChEBI" id="CHEBI:59789"/>
        <dbReference type="ChEBI" id="CHEBI:61891"/>
        <dbReference type="EC" id="2.1.1.297"/>
    </reaction>
</comment>
<dbReference type="Proteomes" id="UP000029714">
    <property type="component" value="Unassembled WGS sequence"/>
</dbReference>
<evidence type="ECO:0000313" key="10">
    <source>
        <dbReference type="Proteomes" id="UP000029714"/>
    </source>
</evidence>
<reference evidence="9" key="3">
    <citation type="submission" date="2018-04" db="EMBL/GenBank/DDBJ databases">
        <authorList>
            <person name="Sheh A."/>
            <person name="Shen Z."/>
            <person name="Mannion A.J."/>
            <person name="Fox J.G."/>
        </authorList>
    </citation>
    <scope>NUCLEOTIDE SEQUENCE</scope>
    <source>
        <strain evidence="9">MIT 97-6194</strain>
    </source>
</reference>
<dbReference type="NCBIfam" id="TIGR03534">
    <property type="entry name" value="RF_mod_PrmC"/>
    <property type="match status" value="1"/>
</dbReference>
<organism evidence="9 10">
    <name type="scientific">Helicobacter saguini</name>
    <dbReference type="NCBI Taxonomy" id="1548018"/>
    <lineage>
        <taxon>Bacteria</taxon>
        <taxon>Pseudomonadati</taxon>
        <taxon>Campylobacterota</taxon>
        <taxon>Epsilonproteobacteria</taxon>
        <taxon>Campylobacterales</taxon>
        <taxon>Helicobacteraceae</taxon>
        <taxon>Helicobacter</taxon>
    </lineage>
</organism>
<dbReference type="RefSeq" id="WP_118949186.1">
    <property type="nucleotide sequence ID" value="NZ_JRMP02000028.1"/>
</dbReference>
<evidence type="ECO:0000259" key="7">
    <source>
        <dbReference type="Pfam" id="PF17827"/>
    </source>
</evidence>
<evidence type="ECO:0000256" key="5">
    <source>
        <dbReference type="ARBA" id="ARBA00048391"/>
    </source>
</evidence>
<dbReference type="Pfam" id="PF17827">
    <property type="entry name" value="PrmC_N"/>
    <property type="match status" value="1"/>
</dbReference>
<dbReference type="InterPro" id="IPR029063">
    <property type="entry name" value="SAM-dependent_MTases_sf"/>
</dbReference>
<feature type="domain" description="Release factor glutamine methyltransferase N-terminal" evidence="7">
    <location>
        <begin position="62"/>
        <end position="117"/>
    </location>
</feature>
<reference evidence="9 10" key="1">
    <citation type="journal article" date="2014" name="Genome Announc.">
        <title>Draft genome sequences of eight enterohepatic helicobacter species isolated from both laboratory and wild rodents.</title>
        <authorList>
            <person name="Sheh A."/>
            <person name="Shen Z."/>
            <person name="Fox J.G."/>
        </authorList>
    </citation>
    <scope>NUCLEOTIDE SEQUENCE [LARGE SCALE GENOMIC DNA]</scope>
    <source>
        <strain evidence="9 10">MIT 97-6194</strain>
    </source>
</reference>
<name>A0A347VT41_9HELI</name>
<dbReference type="EMBL" id="JRMP02000028">
    <property type="protein sequence ID" value="TLD91748.1"/>
    <property type="molecule type" value="Genomic_DNA"/>
</dbReference>
<dbReference type="OrthoDB" id="9800643at2"/>
<dbReference type="STRING" id="1548018.LS64_07470"/>
<evidence type="ECO:0000256" key="2">
    <source>
        <dbReference type="ARBA" id="ARBA00022603"/>
    </source>
</evidence>
<dbReference type="GO" id="GO:0102559">
    <property type="term" value="F:peptide chain release factor N(5)-glutamine methyltransferase activity"/>
    <property type="evidence" value="ECO:0007669"/>
    <property type="project" value="UniProtKB-EC"/>
</dbReference>
<dbReference type="PANTHER" id="PTHR18895:SF74">
    <property type="entry name" value="MTRF1L RELEASE FACTOR GLUTAMINE METHYLTRANSFERASE"/>
    <property type="match status" value="1"/>
</dbReference>
<dbReference type="CDD" id="cd02440">
    <property type="entry name" value="AdoMet_MTases"/>
    <property type="match status" value="1"/>
</dbReference>
<dbReference type="Gene3D" id="1.10.8.10">
    <property type="entry name" value="DNA helicase RuvA subunit, C-terminal domain"/>
    <property type="match status" value="1"/>
</dbReference>
<dbReference type="NCBIfam" id="TIGR00536">
    <property type="entry name" value="hemK_fam"/>
    <property type="match status" value="1"/>
</dbReference>
<dbReference type="SUPFAM" id="SSF53335">
    <property type="entry name" value="S-adenosyl-L-methionine-dependent methyltransferases"/>
    <property type="match status" value="1"/>
</dbReference>
<dbReference type="PANTHER" id="PTHR18895">
    <property type="entry name" value="HEMK METHYLTRANSFERASE"/>
    <property type="match status" value="1"/>
</dbReference>
<comment type="caution">
    <text evidence="9">The sequence shown here is derived from an EMBL/GenBank/DDBJ whole genome shotgun (WGS) entry which is preliminary data.</text>
</comment>
<keyword evidence="3 9" id="KW-0808">Transferase</keyword>
<evidence type="ECO:0000256" key="3">
    <source>
        <dbReference type="ARBA" id="ARBA00022679"/>
    </source>
</evidence>
<dbReference type="GO" id="GO:0032259">
    <property type="term" value="P:methylation"/>
    <property type="evidence" value="ECO:0007669"/>
    <property type="project" value="UniProtKB-KW"/>
</dbReference>
<evidence type="ECO:0000313" key="8">
    <source>
        <dbReference type="EMBL" id="MWV69428.1"/>
    </source>
</evidence>
<dbReference type="EC" id="2.1.1.297" evidence="1"/>
<keyword evidence="4" id="KW-0949">S-adenosyl-L-methionine</keyword>
<accession>A0A347VT41</accession>
<dbReference type="InterPro" id="IPR004556">
    <property type="entry name" value="HemK-like"/>
</dbReference>
<dbReference type="InterPro" id="IPR040758">
    <property type="entry name" value="PrmC_N"/>
</dbReference>
<dbReference type="InterPro" id="IPR019874">
    <property type="entry name" value="RF_methyltr_PrmC"/>
</dbReference>
<evidence type="ECO:0000313" key="11">
    <source>
        <dbReference type="Proteomes" id="UP000477070"/>
    </source>
</evidence>